<dbReference type="Proteomes" id="UP000551616">
    <property type="component" value="Unassembled WGS sequence"/>
</dbReference>
<keyword evidence="5" id="KW-1185">Reference proteome</keyword>
<dbReference type="EMBL" id="JABRWO010000009">
    <property type="protein sequence ID" value="MBA2116147.1"/>
    <property type="molecule type" value="Genomic_DNA"/>
</dbReference>
<dbReference type="GO" id="GO:0003677">
    <property type="term" value="F:DNA binding"/>
    <property type="evidence" value="ECO:0007669"/>
    <property type="project" value="InterPro"/>
</dbReference>
<comment type="caution">
    <text evidence="4">The sequence shown here is derived from an EMBL/GenBank/DDBJ whole genome shotgun (WGS) entry which is preliminary data.</text>
</comment>
<reference evidence="4 5" key="1">
    <citation type="submission" date="2020-05" db="EMBL/GenBank/DDBJ databases">
        <title>Bremerella alba sp. nov., a novel planctomycete isolated from the surface of the macroalga Fucus spiralis.</title>
        <authorList>
            <person name="Godinho O."/>
            <person name="Botelho R."/>
            <person name="Albuquerque L."/>
            <person name="Wiegand S."/>
            <person name="Da Costa M.S."/>
            <person name="Lobo-Da-Cunha A."/>
            <person name="Jogler C."/>
            <person name="Lage O.M."/>
        </authorList>
    </citation>
    <scope>NUCLEOTIDE SEQUENCE [LARGE SCALE GENOMIC DNA]</scope>
    <source>
        <strain evidence="4 5">FF15</strain>
    </source>
</reference>
<dbReference type="InterPro" id="IPR038109">
    <property type="entry name" value="DNA_bind_recomb_sf"/>
</dbReference>
<dbReference type="RefSeq" id="WP_207397569.1">
    <property type="nucleotide sequence ID" value="NZ_JABRWO010000009.1"/>
</dbReference>
<dbReference type="PANTHER" id="PTHR30461:SF23">
    <property type="entry name" value="DNA RECOMBINASE-RELATED"/>
    <property type="match status" value="1"/>
</dbReference>
<feature type="domain" description="Recombinase" evidence="3">
    <location>
        <begin position="228"/>
        <end position="351"/>
    </location>
</feature>
<organism evidence="4 5">
    <name type="scientific">Bremerella alba</name>
    <dbReference type="NCBI Taxonomy" id="980252"/>
    <lineage>
        <taxon>Bacteria</taxon>
        <taxon>Pseudomonadati</taxon>
        <taxon>Planctomycetota</taxon>
        <taxon>Planctomycetia</taxon>
        <taxon>Pirellulales</taxon>
        <taxon>Pirellulaceae</taxon>
        <taxon>Bremerella</taxon>
    </lineage>
</organism>
<evidence type="ECO:0000259" key="3">
    <source>
        <dbReference type="Pfam" id="PF07508"/>
    </source>
</evidence>
<dbReference type="GO" id="GO:0000150">
    <property type="term" value="F:DNA strand exchange activity"/>
    <property type="evidence" value="ECO:0007669"/>
    <property type="project" value="InterPro"/>
</dbReference>
<dbReference type="PANTHER" id="PTHR30461">
    <property type="entry name" value="DNA-INVERTASE FROM LAMBDOID PROPHAGE"/>
    <property type="match status" value="1"/>
</dbReference>
<protein>
    <recommendedName>
        <fullName evidence="3">Recombinase domain-containing protein</fullName>
    </recommendedName>
</protein>
<dbReference type="SUPFAM" id="SSF53041">
    <property type="entry name" value="Resolvase-like"/>
    <property type="match status" value="1"/>
</dbReference>
<feature type="compositionally biased region" description="Basic and acidic residues" evidence="2">
    <location>
        <begin position="615"/>
        <end position="639"/>
    </location>
</feature>
<dbReference type="Gene3D" id="3.90.1750.20">
    <property type="entry name" value="Putative Large Serine Recombinase, Chain B, Domain 2"/>
    <property type="match status" value="1"/>
</dbReference>
<evidence type="ECO:0000256" key="1">
    <source>
        <dbReference type="SAM" id="Coils"/>
    </source>
</evidence>
<evidence type="ECO:0000256" key="2">
    <source>
        <dbReference type="SAM" id="MobiDB-lite"/>
    </source>
</evidence>
<feature type="region of interest" description="Disordered" evidence="2">
    <location>
        <begin position="1"/>
        <end position="24"/>
    </location>
</feature>
<name>A0A7V9A883_9BACT</name>
<accession>A0A7V9A883</accession>
<feature type="region of interest" description="Disordered" evidence="2">
    <location>
        <begin position="615"/>
        <end position="649"/>
    </location>
</feature>
<feature type="region of interest" description="Disordered" evidence="2">
    <location>
        <begin position="305"/>
        <end position="330"/>
    </location>
</feature>
<dbReference type="Gene3D" id="3.40.50.1390">
    <property type="entry name" value="Resolvase, N-terminal catalytic domain"/>
    <property type="match status" value="1"/>
</dbReference>
<dbReference type="InterPro" id="IPR036162">
    <property type="entry name" value="Resolvase-like_N_sf"/>
</dbReference>
<dbReference type="InterPro" id="IPR011109">
    <property type="entry name" value="DNA_bind_recombinase_dom"/>
</dbReference>
<feature type="region of interest" description="Disordered" evidence="2">
    <location>
        <begin position="360"/>
        <end position="382"/>
    </location>
</feature>
<evidence type="ECO:0000313" key="5">
    <source>
        <dbReference type="Proteomes" id="UP000551616"/>
    </source>
</evidence>
<feature type="compositionally biased region" description="Polar residues" evidence="2">
    <location>
        <begin position="640"/>
        <end position="649"/>
    </location>
</feature>
<proteinExistence type="predicted"/>
<sequence length="649" mass="73245">MKKRSEQGRALFYSRDSGGRHEATPPEYVRWAERRAAELGLQFDGTPEAIQEMIQSGESVRGDIFFDFSVPGNILSRKGLDALRSTAKTDLKVSHIFSPKRNRLARPDNATDGINLENDLRKLGITLVFMDRSLEPLKPRQRMPIGELVMAAIDYDRSAEDRRELAQKIIYAHIRLAKDAYSTGGQPPYGFRRWLVNESGEALRELEKGEIVRRQGHHVVWLPSDDAEWTTIHRILELLKTNSAHGVAKILTSEGIPTPNHGRYRTDNGVPHTTNGRWNQTTIINIARNPLLVGVMSYGRRAMGDQLRATPNGPRELTDSDLNEHSNSPKVVRNSNENLIEAQAKFEPRVDPIERQALIDELDRRGGTQRGKPRSRNPAQNPLGVRLFDMTCGWPMYRIPYKGSFRYRCGLYSQSCGGQCHHNHVDGVVATKFALNCVRQKLLSPTVMPKLEKRLRELSERNDQSDRNAPLLAKKQRELSELQDLREKSVENMGRAKNDAQYNALAKRFDQLEEQIASIESAIKKLEDELHSSPVGEDEVAMVMAAVHQLSELAGKADNLELARQIFQLTNLRMFMRFRPTRPKKRVINKLVGGVVTFGDAASPVEIYEGATAHKEVRSGAKASDPLRRSDFSDGENKSLRNVSRGDTI</sequence>
<dbReference type="InterPro" id="IPR050639">
    <property type="entry name" value="SSR_resolvase"/>
</dbReference>
<dbReference type="Pfam" id="PF07508">
    <property type="entry name" value="Recombinase"/>
    <property type="match status" value="1"/>
</dbReference>
<keyword evidence="1" id="KW-0175">Coiled coil</keyword>
<evidence type="ECO:0000313" key="4">
    <source>
        <dbReference type="EMBL" id="MBA2116147.1"/>
    </source>
</evidence>
<dbReference type="AlphaFoldDB" id="A0A7V9A883"/>
<feature type="coiled-coil region" evidence="1">
    <location>
        <begin position="448"/>
        <end position="529"/>
    </location>
</feature>
<gene>
    <name evidence="4" type="ORF">HOV93_33360</name>
</gene>